<evidence type="ECO:0000313" key="1">
    <source>
        <dbReference type="EMBL" id="QHU10155.1"/>
    </source>
</evidence>
<dbReference type="AlphaFoldDB" id="A0A6C0JWL5"/>
<accession>A0A6C0JWL5</accession>
<name>A0A6C0JWL5_9ZZZZ</name>
<dbReference type="EMBL" id="MN740750">
    <property type="protein sequence ID" value="QHU10155.1"/>
    <property type="molecule type" value="Genomic_DNA"/>
</dbReference>
<proteinExistence type="predicted"/>
<organism evidence="1">
    <name type="scientific">viral metagenome</name>
    <dbReference type="NCBI Taxonomy" id="1070528"/>
    <lineage>
        <taxon>unclassified sequences</taxon>
        <taxon>metagenomes</taxon>
        <taxon>organismal metagenomes</taxon>
    </lineage>
</organism>
<evidence type="ECO:0008006" key="2">
    <source>
        <dbReference type="Google" id="ProtNLM"/>
    </source>
</evidence>
<reference evidence="1" key="1">
    <citation type="journal article" date="2020" name="Nature">
        <title>Giant virus diversity and host interactions through global metagenomics.</title>
        <authorList>
            <person name="Schulz F."/>
            <person name="Roux S."/>
            <person name="Paez-Espino D."/>
            <person name="Jungbluth S."/>
            <person name="Walsh D.A."/>
            <person name="Denef V.J."/>
            <person name="McMahon K.D."/>
            <person name="Konstantinidis K.T."/>
            <person name="Eloe-Fadrosh E.A."/>
            <person name="Kyrpides N.C."/>
            <person name="Woyke T."/>
        </authorList>
    </citation>
    <scope>NUCLEOTIDE SEQUENCE</scope>
    <source>
        <strain evidence="1">GVMAG-S-1101164-67</strain>
    </source>
</reference>
<sequence>MSYRLSSNDNPIPTFVPRSGVVSIPDGYHPNGNIPVQMNCAAKRAAPAAVSTSHNLNINTYSLEELLGIFDLKYHITIEDLKRAKKKVLMLHPDKSQLPADYFLFYKKAFDIVCQFYENQNRQNAEVSSKNTAYVPIKAPNSAVQQVSSVIEKMGEKKFHDKFNELFEQNMTKKPDPERNAWFKTDEPAYQIDANVNTKNMGEVLENIKQKTQGMVKYTGVQSLYTSGQPGPGAGLYDDDDESSDAYVSCDPFSKLKYDDLRKVHKDQTVFSVSEADYTKVPKYASVDQYNRARAETAGKPLEKTEAEALLATREREMQEKMMQRQYQSNLRTMEYEQKNKNVMASFLYLGNGSAK</sequence>
<protein>
    <recommendedName>
        <fullName evidence="2">J domain-containing protein</fullName>
    </recommendedName>
</protein>